<evidence type="ECO:0000313" key="3">
    <source>
        <dbReference type="Proteomes" id="UP000244896"/>
    </source>
</evidence>
<dbReference type="InterPro" id="IPR021727">
    <property type="entry name" value="DUF3299"/>
</dbReference>
<dbReference type="EMBL" id="CP023004">
    <property type="protein sequence ID" value="AWI09029.1"/>
    <property type="molecule type" value="Genomic_DNA"/>
</dbReference>
<dbReference type="Proteomes" id="UP000244896">
    <property type="component" value="Chromosome"/>
</dbReference>
<feature type="signal peptide" evidence="1">
    <location>
        <begin position="1"/>
        <end position="23"/>
    </location>
</feature>
<dbReference type="Gene3D" id="2.40.50.870">
    <property type="entry name" value="Protein of unknown function (DUF3299)"/>
    <property type="match status" value="1"/>
</dbReference>
<dbReference type="RefSeq" id="WP_108824842.1">
    <property type="nucleotide sequence ID" value="NZ_CP023004.1"/>
</dbReference>
<sequence>MTLAVRFLSLAAAFALICAVAGANTGRSDDNKVGFDVFGGFPFSPPAYDPDKPNAQAGPQIDEQLPAAVRKLNGKKATITGFMLPVRTEGGRVVEFLLLRDRTMCCFGEQPQMNEWVVVRMAKPDTYLPDVPKSFEGTLRVGAIEENGYLSGIYLLENASAVK</sequence>
<proteinExistence type="predicted"/>
<keyword evidence="3" id="KW-1185">Reference proteome</keyword>
<evidence type="ECO:0008006" key="4">
    <source>
        <dbReference type="Google" id="ProtNLM"/>
    </source>
</evidence>
<evidence type="ECO:0000256" key="1">
    <source>
        <dbReference type="SAM" id="SignalP"/>
    </source>
</evidence>
<protein>
    <recommendedName>
        <fullName evidence="4">DUF3299 domain-containing protein</fullName>
    </recommendedName>
</protein>
<keyword evidence="1" id="KW-0732">Signal</keyword>
<dbReference type="Pfam" id="PF11736">
    <property type="entry name" value="DUF3299"/>
    <property type="match status" value="1"/>
</dbReference>
<organism evidence="2 3">
    <name type="scientific">Ereboglobus luteus</name>
    <dbReference type="NCBI Taxonomy" id="1796921"/>
    <lineage>
        <taxon>Bacteria</taxon>
        <taxon>Pseudomonadati</taxon>
        <taxon>Verrucomicrobiota</taxon>
        <taxon>Opitutia</taxon>
        <taxon>Opitutales</taxon>
        <taxon>Opitutaceae</taxon>
        <taxon>Ereboglobus</taxon>
    </lineage>
</organism>
<evidence type="ECO:0000313" key="2">
    <source>
        <dbReference type="EMBL" id="AWI09029.1"/>
    </source>
</evidence>
<dbReference type="OrthoDB" id="196734at2"/>
<dbReference type="KEGG" id="elut:CKA38_07050"/>
<reference evidence="2 3" key="1">
    <citation type="journal article" date="2018" name="Syst. Appl. Microbiol.">
        <title>Ereboglobus luteus gen. nov. sp. nov. from cockroach guts, and new insights into the oxygen relationship of the genera Opitutus and Didymococcus (Verrucomicrobia: Opitutaceae).</title>
        <authorList>
            <person name="Tegtmeier D."/>
            <person name="Belitz A."/>
            <person name="Radek R."/>
            <person name="Heimerl T."/>
            <person name="Brune A."/>
        </authorList>
    </citation>
    <scope>NUCLEOTIDE SEQUENCE [LARGE SCALE GENOMIC DNA]</scope>
    <source>
        <strain evidence="2 3">Ho45</strain>
    </source>
</reference>
<dbReference type="AlphaFoldDB" id="A0A2U8E2C6"/>
<name>A0A2U8E2C6_9BACT</name>
<feature type="chain" id="PRO_5015999177" description="DUF3299 domain-containing protein" evidence="1">
    <location>
        <begin position="24"/>
        <end position="163"/>
    </location>
</feature>
<accession>A0A2U8E2C6</accession>
<gene>
    <name evidence="2" type="ORF">CKA38_07050</name>
</gene>